<organism evidence="3 4">
    <name type="scientific">Lojkania enalia</name>
    <dbReference type="NCBI Taxonomy" id="147567"/>
    <lineage>
        <taxon>Eukaryota</taxon>
        <taxon>Fungi</taxon>
        <taxon>Dikarya</taxon>
        <taxon>Ascomycota</taxon>
        <taxon>Pezizomycotina</taxon>
        <taxon>Dothideomycetes</taxon>
        <taxon>Pleosporomycetidae</taxon>
        <taxon>Pleosporales</taxon>
        <taxon>Pleosporales incertae sedis</taxon>
        <taxon>Lojkania</taxon>
    </lineage>
</organism>
<dbReference type="SUPFAM" id="SSF82199">
    <property type="entry name" value="SET domain"/>
    <property type="match status" value="1"/>
</dbReference>
<proteinExistence type="predicted"/>
<reference evidence="4" key="1">
    <citation type="journal article" date="2020" name="Stud. Mycol.">
        <title>101 Dothideomycetes genomes: A test case for predicting lifestyles and emergence of pathogens.</title>
        <authorList>
            <person name="Haridas S."/>
            <person name="Albert R."/>
            <person name="Binder M."/>
            <person name="Bloem J."/>
            <person name="LaButti K."/>
            <person name="Salamov A."/>
            <person name="Andreopoulos B."/>
            <person name="Baker S."/>
            <person name="Barry K."/>
            <person name="Bills G."/>
            <person name="Bluhm B."/>
            <person name="Cannon C."/>
            <person name="Castanera R."/>
            <person name="Culley D."/>
            <person name="Daum C."/>
            <person name="Ezra D."/>
            <person name="Gonzalez J."/>
            <person name="Henrissat B."/>
            <person name="Kuo A."/>
            <person name="Liang C."/>
            <person name="Lipzen A."/>
            <person name="Lutzoni F."/>
            <person name="Magnuson J."/>
            <person name="Mondo S."/>
            <person name="Nolan M."/>
            <person name="Ohm R."/>
            <person name="Pangilinan J."/>
            <person name="Park H.-J."/>
            <person name="Ramirez L."/>
            <person name="Alfaro M."/>
            <person name="Sun H."/>
            <person name="Tritt A."/>
            <person name="Yoshinaga Y."/>
            <person name="Zwiers L.-H."/>
            <person name="Turgeon B."/>
            <person name="Goodwin S."/>
            <person name="Spatafora J."/>
            <person name="Crous P."/>
            <person name="Grigoriev I."/>
        </authorList>
    </citation>
    <scope>NUCLEOTIDE SEQUENCE [LARGE SCALE GENOMIC DNA]</scope>
    <source>
        <strain evidence="4">CBS 304.66</strain>
    </source>
</reference>
<evidence type="ECO:0000256" key="1">
    <source>
        <dbReference type="SAM" id="MobiDB-lite"/>
    </source>
</evidence>
<evidence type="ECO:0000313" key="3">
    <source>
        <dbReference type="EMBL" id="KAF2269771.1"/>
    </source>
</evidence>
<feature type="compositionally biased region" description="Basic and acidic residues" evidence="1">
    <location>
        <begin position="166"/>
        <end position="175"/>
    </location>
</feature>
<protein>
    <submittedName>
        <fullName evidence="3">SET domain-containing protein</fullName>
    </submittedName>
</protein>
<accession>A0A9P4NAP8</accession>
<dbReference type="InterPro" id="IPR001214">
    <property type="entry name" value="SET_dom"/>
</dbReference>
<dbReference type="Proteomes" id="UP000800093">
    <property type="component" value="Unassembled WGS sequence"/>
</dbReference>
<dbReference type="Gene3D" id="1.25.40.10">
    <property type="entry name" value="Tetratricopeptide repeat domain"/>
    <property type="match status" value="1"/>
</dbReference>
<dbReference type="Gene3D" id="2.170.270.10">
    <property type="entry name" value="SET domain"/>
    <property type="match status" value="1"/>
</dbReference>
<gene>
    <name evidence="3" type="ORF">CC78DRAFT_601970</name>
</gene>
<dbReference type="SMART" id="SM00317">
    <property type="entry name" value="SET"/>
    <property type="match status" value="1"/>
</dbReference>
<feature type="region of interest" description="Disordered" evidence="1">
    <location>
        <begin position="1"/>
        <end position="103"/>
    </location>
</feature>
<dbReference type="PANTHER" id="PTHR47332:SF2">
    <property type="entry name" value="SET-6"/>
    <property type="match status" value="1"/>
</dbReference>
<keyword evidence="4" id="KW-1185">Reference proteome</keyword>
<feature type="region of interest" description="Disordered" evidence="1">
    <location>
        <begin position="166"/>
        <end position="196"/>
    </location>
</feature>
<dbReference type="InterPro" id="IPR046341">
    <property type="entry name" value="SET_dom_sf"/>
</dbReference>
<dbReference type="AlphaFoldDB" id="A0A9P4NAP8"/>
<dbReference type="Pfam" id="PF00856">
    <property type="entry name" value="SET"/>
    <property type="match status" value="1"/>
</dbReference>
<dbReference type="OrthoDB" id="265717at2759"/>
<sequence length="523" mass="57848">MTLPPSSGGFDAETKPENTPDSPTVSPAPRQPTTPSVLSPVNKATTAAPIDISRLSIAHEDQDSPSPPATSSPPDPPAAPDNSPNDNLDSGIASPSDYNTARRASEPIVIKRYFFGPPSNPPNTPDSVFGSYHLQRNFGRQGMGMDGTDESFSDDLSGRLEALRLVRSREGRDTMGKGGAQDSEPSDTEPQAPDESSAIYEVRAIPGKGYGCFAIRYIERGTRILEDTPLLIVPIAFYLQKDIQAAFNDLTPTEKALYFTLHSAHNQDPGNWPRAIHPNVTGDERTRIQEQHNARIGKEPSLISIFQTNCMEMGNGAAVFVHASRFNHSCNPNANFTWNHQIEKETIHAIKDIKAGEQITLSYCDMTHDKATRRWELNHYGFVCDCPACTDDDDPNSFASMSANRRYRIMELQHETHNFRFENLEDGAKKKGFVSQLLEYVKLLKEEGDYSVRLASAYLDVALISEKNGDFEYAKRAAVKAHEVMLHCHGDDYPGVAKYAGVVGRILQKFQDAKEKRMGMNGK</sequence>
<name>A0A9P4NAP8_9PLEO</name>
<feature type="compositionally biased region" description="Polar residues" evidence="1">
    <location>
        <begin position="19"/>
        <end position="45"/>
    </location>
</feature>
<dbReference type="InterPro" id="IPR011990">
    <property type="entry name" value="TPR-like_helical_dom_sf"/>
</dbReference>
<evidence type="ECO:0000313" key="4">
    <source>
        <dbReference type="Proteomes" id="UP000800093"/>
    </source>
</evidence>
<feature type="compositionally biased region" description="Pro residues" evidence="1">
    <location>
        <begin position="65"/>
        <end position="79"/>
    </location>
</feature>
<feature type="domain" description="SET" evidence="2">
    <location>
        <begin position="195"/>
        <end position="364"/>
    </location>
</feature>
<feature type="compositionally biased region" description="Low complexity" evidence="1">
    <location>
        <begin position="80"/>
        <end position="90"/>
    </location>
</feature>
<dbReference type="PANTHER" id="PTHR47332">
    <property type="entry name" value="SET DOMAIN-CONTAINING PROTEIN 5"/>
    <property type="match status" value="1"/>
</dbReference>
<comment type="caution">
    <text evidence="3">The sequence shown here is derived from an EMBL/GenBank/DDBJ whole genome shotgun (WGS) entry which is preliminary data.</text>
</comment>
<dbReference type="InterPro" id="IPR053185">
    <property type="entry name" value="SET_domain_protein"/>
</dbReference>
<dbReference type="CDD" id="cd20071">
    <property type="entry name" value="SET_SMYD"/>
    <property type="match status" value="1"/>
</dbReference>
<dbReference type="EMBL" id="ML986581">
    <property type="protein sequence ID" value="KAF2269771.1"/>
    <property type="molecule type" value="Genomic_DNA"/>
</dbReference>
<dbReference type="PROSITE" id="PS50280">
    <property type="entry name" value="SET"/>
    <property type="match status" value="1"/>
</dbReference>
<evidence type="ECO:0000259" key="2">
    <source>
        <dbReference type="PROSITE" id="PS50280"/>
    </source>
</evidence>